<feature type="transmembrane region" description="Helical" evidence="1">
    <location>
        <begin position="12"/>
        <end position="31"/>
    </location>
</feature>
<evidence type="ECO:0000313" key="3">
    <source>
        <dbReference type="Proteomes" id="UP000322667"/>
    </source>
</evidence>
<keyword evidence="1" id="KW-1133">Transmembrane helix</keyword>
<name>A0A5D2P996_GOSTO</name>
<organism evidence="2 3">
    <name type="scientific">Gossypium tomentosum</name>
    <name type="common">Hawaiian cotton</name>
    <name type="synonym">Gossypium sandvicense</name>
    <dbReference type="NCBI Taxonomy" id="34277"/>
    <lineage>
        <taxon>Eukaryota</taxon>
        <taxon>Viridiplantae</taxon>
        <taxon>Streptophyta</taxon>
        <taxon>Embryophyta</taxon>
        <taxon>Tracheophyta</taxon>
        <taxon>Spermatophyta</taxon>
        <taxon>Magnoliopsida</taxon>
        <taxon>eudicotyledons</taxon>
        <taxon>Gunneridae</taxon>
        <taxon>Pentapetalae</taxon>
        <taxon>rosids</taxon>
        <taxon>malvids</taxon>
        <taxon>Malvales</taxon>
        <taxon>Malvaceae</taxon>
        <taxon>Malvoideae</taxon>
        <taxon>Gossypium</taxon>
    </lineage>
</organism>
<keyword evidence="3" id="KW-1185">Reference proteome</keyword>
<sequence length="81" mass="9373">MDVSSCFYSREMFLSLVISFLVLIYILLAVLEFQWNNNGVRSSLFLQDCCFPMSHLVSKKMGNFVSDSKFLDVLENEAFFP</sequence>
<proteinExistence type="predicted"/>
<dbReference type="Proteomes" id="UP000322667">
    <property type="component" value="Chromosome A09"/>
</dbReference>
<protein>
    <submittedName>
        <fullName evidence="2">Uncharacterized protein</fullName>
    </submittedName>
</protein>
<keyword evidence="1" id="KW-0812">Transmembrane</keyword>
<keyword evidence="1" id="KW-0472">Membrane</keyword>
<dbReference type="EMBL" id="CM017618">
    <property type="protein sequence ID" value="TYI11925.1"/>
    <property type="molecule type" value="Genomic_DNA"/>
</dbReference>
<accession>A0A5D2P996</accession>
<evidence type="ECO:0000256" key="1">
    <source>
        <dbReference type="SAM" id="Phobius"/>
    </source>
</evidence>
<dbReference type="AlphaFoldDB" id="A0A5D2P996"/>
<reference evidence="2 3" key="1">
    <citation type="submission" date="2019-07" db="EMBL/GenBank/DDBJ databases">
        <title>WGS assembly of Gossypium tomentosum.</title>
        <authorList>
            <person name="Chen Z.J."/>
            <person name="Sreedasyam A."/>
            <person name="Ando A."/>
            <person name="Song Q."/>
            <person name="De L."/>
            <person name="Hulse-Kemp A."/>
            <person name="Ding M."/>
            <person name="Ye W."/>
            <person name="Kirkbride R."/>
            <person name="Jenkins J."/>
            <person name="Plott C."/>
            <person name="Lovell J."/>
            <person name="Lin Y.-M."/>
            <person name="Vaughn R."/>
            <person name="Liu B."/>
            <person name="Li W."/>
            <person name="Simpson S."/>
            <person name="Scheffler B."/>
            <person name="Saski C."/>
            <person name="Grover C."/>
            <person name="Hu G."/>
            <person name="Conover J."/>
            <person name="Carlson J."/>
            <person name="Shu S."/>
            <person name="Boston L."/>
            <person name="Williams M."/>
            <person name="Peterson D."/>
            <person name="Mcgee K."/>
            <person name="Jones D."/>
            <person name="Wendel J."/>
            <person name="Stelly D."/>
            <person name="Grimwood J."/>
            <person name="Schmutz J."/>
        </authorList>
    </citation>
    <scope>NUCLEOTIDE SEQUENCE [LARGE SCALE GENOMIC DNA]</scope>
    <source>
        <strain evidence="2">7179.01</strain>
    </source>
</reference>
<evidence type="ECO:0000313" key="2">
    <source>
        <dbReference type="EMBL" id="TYI11925.1"/>
    </source>
</evidence>
<gene>
    <name evidence="2" type="ORF">ES332_A09G240400v1</name>
</gene>